<organism evidence="8 9">
    <name type="scientific">Chitinimonas prasina</name>
    <dbReference type="NCBI Taxonomy" id="1434937"/>
    <lineage>
        <taxon>Bacteria</taxon>
        <taxon>Pseudomonadati</taxon>
        <taxon>Pseudomonadota</taxon>
        <taxon>Betaproteobacteria</taxon>
        <taxon>Neisseriales</taxon>
        <taxon>Chitinibacteraceae</taxon>
        <taxon>Chitinimonas</taxon>
    </lineage>
</organism>
<dbReference type="Gene3D" id="1.10.3210.10">
    <property type="entry name" value="Hypothetical protein af1432"/>
    <property type="match status" value="1"/>
</dbReference>
<dbReference type="SUPFAM" id="SSF109604">
    <property type="entry name" value="HD-domain/PDEase-like"/>
    <property type="match status" value="1"/>
</dbReference>
<dbReference type="CDD" id="cd24053">
    <property type="entry name" value="ASKHA_NBD_EcPPX-GppA-like"/>
    <property type="match status" value="1"/>
</dbReference>
<dbReference type="Gene3D" id="3.30.420.150">
    <property type="entry name" value="Exopolyphosphatase. Domain 2"/>
    <property type="match status" value="1"/>
</dbReference>
<evidence type="ECO:0000313" key="8">
    <source>
        <dbReference type="EMBL" id="GLR15092.1"/>
    </source>
</evidence>
<dbReference type="Pfam" id="PF02541">
    <property type="entry name" value="Ppx-GppA"/>
    <property type="match status" value="1"/>
</dbReference>
<evidence type="ECO:0000256" key="4">
    <source>
        <dbReference type="ARBA" id="ARBA00022801"/>
    </source>
</evidence>
<gene>
    <name evidence="8" type="primary">ppx</name>
    <name evidence="8" type="ORF">GCM10007907_38820</name>
</gene>
<name>A0ABQ5YJA1_9NEIS</name>
<dbReference type="Proteomes" id="UP001156706">
    <property type="component" value="Unassembled WGS sequence"/>
</dbReference>
<comment type="catalytic activity">
    <reaction evidence="5">
        <text>[phosphate](n) + H2O = [phosphate](n-1) + phosphate + H(+)</text>
        <dbReference type="Rhea" id="RHEA:21528"/>
        <dbReference type="Rhea" id="RHEA-COMP:9859"/>
        <dbReference type="Rhea" id="RHEA-COMP:14279"/>
        <dbReference type="ChEBI" id="CHEBI:15377"/>
        <dbReference type="ChEBI" id="CHEBI:15378"/>
        <dbReference type="ChEBI" id="CHEBI:16838"/>
        <dbReference type="ChEBI" id="CHEBI:43474"/>
        <dbReference type="EC" id="3.6.1.11"/>
    </reaction>
</comment>
<dbReference type="NCBIfam" id="TIGR03706">
    <property type="entry name" value="exo_poly_only"/>
    <property type="match status" value="1"/>
</dbReference>
<dbReference type="InterPro" id="IPR022371">
    <property type="entry name" value="Exopolyphosphatase"/>
</dbReference>
<comment type="similarity">
    <text evidence="1">Belongs to the GppA/Ppx family.</text>
</comment>
<dbReference type="Pfam" id="PF21447">
    <property type="entry name" value="Ppx-GppA_III"/>
    <property type="match status" value="1"/>
</dbReference>
<dbReference type="InterPro" id="IPR003695">
    <property type="entry name" value="Ppx_GppA_N"/>
</dbReference>
<feature type="domain" description="Ppx/GppA phosphatase C-terminal" evidence="7">
    <location>
        <begin position="310"/>
        <end position="477"/>
    </location>
</feature>
<dbReference type="InterPro" id="IPR030673">
    <property type="entry name" value="PyroPPase_GppA_Ppx"/>
</dbReference>
<accession>A0ABQ5YJA1</accession>
<dbReference type="Gene3D" id="3.30.420.40">
    <property type="match status" value="1"/>
</dbReference>
<proteinExistence type="inferred from homology"/>
<dbReference type="PANTHER" id="PTHR30005">
    <property type="entry name" value="EXOPOLYPHOSPHATASE"/>
    <property type="match status" value="1"/>
</dbReference>
<keyword evidence="9" id="KW-1185">Reference proteome</keyword>
<evidence type="ECO:0000256" key="2">
    <source>
        <dbReference type="ARBA" id="ARBA00012451"/>
    </source>
</evidence>
<dbReference type="InterPro" id="IPR050273">
    <property type="entry name" value="GppA/Ppx_hydrolase"/>
</dbReference>
<dbReference type="InterPro" id="IPR048950">
    <property type="entry name" value="Ppx_GppA_C"/>
</dbReference>
<reference evidence="9" key="1">
    <citation type="journal article" date="2019" name="Int. J. Syst. Evol. Microbiol.">
        <title>The Global Catalogue of Microorganisms (GCM) 10K type strain sequencing project: providing services to taxonomists for standard genome sequencing and annotation.</title>
        <authorList>
            <consortium name="The Broad Institute Genomics Platform"/>
            <consortium name="The Broad Institute Genome Sequencing Center for Infectious Disease"/>
            <person name="Wu L."/>
            <person name="Ma J."/>
        </authorList>
    </citation>
    <scope>NUCLEOTIDE SEQUENCE [LARGE SCALE GENOMIC DNA]</scope>
    <source>
        <strain evidence="9">NBRC 110044</strain>
    </source>
</reference>
<keyword evidence="4" id="KW-0378">Hydrolase</keyword>
<evidence type="ECO:0000256" key="1">
    <source>
        <dbReference type="ARBA" id="ARBA00007125"/>
    </source>
</evidence>
<protein>
    <recommendedName>
        <fullName evidence="3">Exopolyphosphatase</fullName>
        <ecNumber evidence="2">3.6.1.11</ecNumber>
    </recommendedName>
</protein>
<sequence>MSPSHTIAAVDLGSNSFRLQVARVVEDHIYPLDALKDTVRFAAALDGQGRLNDKGQQRALAALARFGERLRGMAPEHVRVVATNTLRVAKNASDFLPRAEAALGFPIEVIAGREEARLIYIGAAHSLPASKERRLVVDIGGGSTEFIVGQQYKPLKTESLLMGCVSYSLKFFPDGRLTKQALRDAELAARSELQAIVQDFNHEHWQLAIGTSGTARSLSDIMEMNRLTESGITAAGMEKLREIMLKAGHIDSVNLDGLRADRRPVLPGGFAIMAAVFAELGVDKMGITLGALRDGVLYDLIGRQHQRDLREVTVAQFKRRYHVDMAQQNRVAALAEHFYRQLAASMGLDAEQDLNLLQWASRLHEIGLSVSHSSYHKHSAYILQHADMPGFSSHEQARLALLVLGHKGGLKKLGSGHARDRWARVLSLRLAVLCCRSRTDRPLPPVQLVALSNGFSLTAEDDWLANNPLTHTALLQEAEEWREIGQVLQLSSNFQHWS</sequence>
<evidence type="ECO:0000256" key="5">
    <source>
        <dbReference type="ARBA" id="ARBA00047607"/>
    </source>
</evidence>
<feature type="domain" description="Ppx/GppA phosphatase N-terminal" evidence="6">
    <location>
        <begin position="21"/>
        <end position="302"/>
    </location>
</feature>
<dbReference type="SUPFAM" id="SSF53067">
    <property type="entry name" value="Actin-like ATPase domain"/>
    <property type="match status" value="2"/>
</dbReference>
<dbReference type="PIRSF" id="PIRSF001267">
    <property type="entry name" value="Pyrophosphatase_GppA_Ppx"/>
    <property type="match status" value="1"/>
</dbReference>
<dbReference type="EMBL" id="BSOG01000007">
    <property type="protein sequence ID" value="GLR15092.1"/>
    <property type="molecule type" value="Genomic_DNA"/>
</dbReference>
<comment type="caution">
    <text evidence="8">The sequence shown here is derived from an EMBL/GenBank/DDBJ whole genome shotgun (WGS) entry which is preliminary data.</text>
</comment>
<evidence type="ECO:0000256" key="3">
    <source>
        <dbReference type="ARBA" id="ARBA00020416"/>
    </source>
</evidence>
<dbReference type="EC" id="3.6.1.11" evidence="2"/>
<dbReference type="InterPro" id="IPR043129">
    <property type="entry name" value="ATPase_NBD"/>
</dbReference>
<dbReference type="RefSeq" id="WP_284198167.1">
    <property type="nucleotide sequence ID" value="NZ_BSOG01000007.1"/>
</dbReference>
<evidence type="ECO:0000259" key="6">
    <source>
        <dbReference type="Pfam" id="PF02541"/>
    </source>
</evidence>
<evidence type="ECO:0000259" key="7">
    <source>
        <dbReference type="Pfam" id="PF21447"/>
    </source>
</evidence>
<dbReference type="PANTHER" id="PTHR30005:SF0">
    <property type="entry name" value="RETROGRADE REGULATION PROTEIN 2"/>
    <property type="match status" value="1"/>
</dbReference>
<evidence type="ECO:0000313" key="9">
    <source>
        <dbReference type="Proteomes" id="UP001156706"/>
    </source>
</evidence>